<proteinExistence type="predicted"/>
<feature type="domain" description="F-box" evidence="2">
    <location>
        <begin position="216"/>
        <end position="266"/>
    </location>
</feature>
<protein>
    <recommendedName>
        <fullName evidence="2">F-box domain-containing protein</fullName>
    </recommendedName>
</protein>
<evidence type="ECO:0000256" key="1">
    <source>
        <dbReference type="SAM" id="MobiDB-lite"/>
    </source>
</evidence>
<dbReference type="PROSITE" id="PS50181">
    <property type="entry name" value="FBOX"/>
    <property type="match status" value="1"/>
</dbReference>
<dbReference type="CDD" id="cd09917">
    <property type="entry name" value="F-box_SF"/>
    <property type="match status" value="1"/>
</dbReference>
<dbReference type="EMBL" id="FJUW01000052">
    <property type="protein sequence ID" value="CZT09923.1"/>
    <property type="molecule type" value="Genomic_DNA"/>
</dbReference>
<gene>
    <name evidence="3" type="ORF">RCO7_02244</name>
</gene>
<comment type="caution">
    <text evidence="3">The sequence shown here is derived from an EMBL/GenBank/DDBJ whole genome shotgun (WGS) entry which is preliminary data.</text>
</comment>
<evidence type="ECO:0000259" key="2">
    <source>
        <dbReference type="PROSITE" id="PS50181"/>
    </source>
</evidence>
<name>A0A1E1LHD6_9HELO</name>
<dbReference type="Pfam" id="PF12937">
    <property type="entry name" value="F-box-like"/>
    <property type="match status" value="1"/>
</dbReference>
<dbReference type="InterPro" id="IPR036047">
    <property type="entry name" value="F-box-like_dom_sf"/>
</dbReference>
<evidence type="ECO:0000313" key="4">
    <source>
        <dbReference type="Proteomes" id="UP000178129"/>
    </source>
</evidence>
<evidence type="ECO:0000313" key="3">
    <source>
        <dbReference type="EMBL" id="CZT09923.1"/>
    </source>
</evidence>
<feature type="compositionally biased region" description="Polar residues" evidence="1">
    <location>
        <begin position="898"/>
        <end position="914"/>
    </location>
</feature>
<feature type="compositionally biased region" description="Low complexity" evidence="1">
    <location>
        <begin position="17"/>
        <end position="31"/>
    </location>
</feature>
<reference evidence="4" key="1">
    <citation type="submission" date="2016-03" db="EMBL/GenBank/DDBJ databases">
        <authorList>
            <person name="Ploux O."/>
        </authorList>
    </citation>
    <scope>NUCLEOTIDE SEQUENCE [LARGE SCALE GENOMIC DNA]</scope>
    <source>
        <strain evidence="4">UK7</strain>
    </source>
</reference>
<feature type="compositionally biased region" description="Basic and acidic residues" evidence="1">
    <location>
        <begin position="63"/>
        <end position="73"/>
    </location>
</feature>
<keyword evidence="4" id="KW-1185">Reference proteome</keyword>
<dbReference type="SUPFAM" id="SSF81383">
    <property type="entry name" value="F-box domain"/>
    <property type="match status" value="1"/>
</dbReference>
<feature type="region of interest" description="Disordered" evidence="1">
    <location>
        <begin position="1"/>
        <end position="83"/>
    </location>
</feature>
<dbReference type="InterPro" id="IPR001810">
    <property type="entry name" value="F-box_dom"/>
</dbReference>
<dbReference type="AlphaFoldDB" id="A0A1E1LHD6"/>
<sequence length="994" mass="110196">MSSQIVLSRGVADPDKSTASSSSESPTLVTSNFQSPSSHIMTLGDAIPHDVSGLDGVDSDTTAGRDAHKETKGTTRPQSDTYVHPMPIHKRKFVRSSTLFDNPNDPYGAFDDNFLEPCPHGPPCNSVFEVLSGKSRKYAGVHSVIKKSLRSASYFNQIQPEDATSSGMCWPLFSSPTFPSDKKTRPNLILDRLECAAVKPSFAWTDVPHSTHNARPDAASQLPTEIMQQIYDRLAPHDFNSARHTCRSWFVSSLHRQLLGIMLRRMGYSDGIQDETSGQQKIQTLSPEWLMSKRLARECALGPDVMQMAQSDSALYQICKFDFTEIEVHYPGPDLASTVFTISSCGQFLMAANGCLIYIYELNRSHKSTESTESPGLLRPVTSILCPRRVLACSMDTSSQRHAVAILLDGRMGMVCEITVLEQSSMPSSSFRPPMEESRQYSHRYSDLSALYSSTHGNDSAWQDDFQGDMPSRLQFGQQHPEKTPVHSNSKSFMPLENGPRTLYRNLCSEDDPPRSVAICPQRRCVAFGCSSGLELHWVDALTSQDLNRWFPLTAPSDFLFFLPPRKSVDSAKKLRLISSAGRPSERTSMSSRAFGHRSLTSPFWERFGWDRSHVDDVDREEDAALGSFLGSAQGIFTRLRIDASRSSMIGRVDCSDHYRAVPLSDGYHILFTDPASGHLCLGSDAPVGGPTKLLRKIWFHCPSSNFETGLSTAGTSTPVAYAAGSDLSHGVRVCVAFGTGPEQSIWLFSVPTDIFDASQTNKASSAANWLNAASQSEAKTHEEWINWWPDDGLQQYLGTVPDPAPGLLPRSVWPVKIRGQMIGTCKGLVDLVIDSGPNITVWAFSKAGVAKVWKIDDGKEKKMRRLMVVRDGTIREVDGSESGGDVEMTDSPEPEQPNFQPGQFDGTDSSSGIQDPKRPVHYDSDGDVLMADLLPHPRGIRRQKTPEQETVEAVFMDPMGREVFYHTKTWMRRSYRDFVEELTGVARIDLEIR</sequence>
<organism evidence="3 4">
    <name type="scientific">Rhynchosporium graminicola</name>
    <dbReference type="NCBI Taxonomy" id="2792576"/>
    <lineage>
        <taxon>Eukaryota</taxon>
        <taxon>Fungi</taxon>
        <taxon>Dikarya</taxon>
        <taxon>Ascomycota</taxon>
        <taxon>Pezizomycotina</taxon>
        <taxon>Leotiomycetes</taxon>
        <taxon>Helotiales</taxon>
        <taxon>Ploettnerulaceae</taxon>
        <taxon>Rhynchosporium</taxon>
    </lineage>
</organism>
<feature type="region of interest" description="Disordered" evidence="1">
    <location>
        <begin position="476"/>
        <end position="495"/>
    </location>
</feature>
<dbReference type="Proteomes" id="UP000178129">
    <property type="component" value="Unassembled WGS sequence"/>
</dbReference>
<accession>A0A1E1LHD6</accession>
<dbReference type="InParanoid" id="A0A1E1LHD6"/>
<feature type="region of interest" description="Disordered" evidence="1">
    <location>
        <begin position="875"/>
        <end position="922"/>
    </location>
</feature>